<reference evidence="2 3" key="1">
    <citation type="submission" date="2021-11" db="EMBL/GenBank/DDBJ databases">
        <title>Lacrimispora sp. nov. NSJ-141 isolated from human feces.</title>
        <authorList>
            <person name="Abdugheni R."/>
        </authorList>
    </citation>
    <scope>NUCLEOTIDE SEQUENCE [LARGE SCALE GENOMIC DNA]</scope>
    <source>
        <strain evidence="2 3">NSJ-141</strain>
    </source>
</reference>
<protein>
    <submittedName>
        <fullName evidence="2">Uncharacterized protein</fullName>
    </submittedName>
</protein>
<accession>A0AAP2RKR5</accession>
<dbReference type="AlphaFoldDB" id="A0AAP2RKR5"/>
<keyword evidence="3" id="KW-1185">Reference proteome</keyword>
<dbReference type="RefSeq" id="WP_231062636.1">
    <property type="nucleotide sequence ID" value="NZ_JAJNOR010000005.1"/>
</dbReference>
<evidence type="ECO:0000313" key="2">
    <source>
        <dbReference type="EMBL" id="MCD2492750.1"/>
    </source>
</evidence>
<dbReference type="EMBL" id="JAJNOR010000005">
    <property type="protein sequence ID" value="MCD2492750.1"/>
    <property type="molecule type" value="Genomic_DNA"/>
</dbReference>
<organism evidence="2 3">
    <name type="scientific">Lientehia hominis</name>
    <dbReference type="NCBI Taxonomy" id="2897778"/>
    <lineage>
        <taxon>Bacteria</taxon>
        <taxon>Bacillati</taxon>
        <taxon>Bacillota</taxon>
        <taxon>Clostridia</taxon>
        <taxon>Lachnospirales</taxon>
        <taxon>Lachnospiraceae</taxon>
        <taxon>Lientehia</taxon>
    </lineage>
</organism>
<gene>
    <name evidence="2" type="ORF">LQE92_08925</name>
</gene>
<feature type="region of interest" description="Disordered" evidence="1">
    <location>
        <begin position="55"/>
        <end position="87"/>
    </location>
</feature>
<sequence length="114" mass="14053">MCTMRIEECLRCPYTDTCDLDVLPEERAMQDRLDRELEIVEPEVLRRRETLRRYNRSDKGRLRSKKYLESEKGKQAQERRGRRRIENGKNAEYCRRYYHRQKALREAHHEQTDH</sequence>
<dbReference type="Proteomes" id="UP001299265">
    <property type="component" value="Unassembled WGS sequence"/>
</dbReference>
<name>A0AAP2RKR5_9FIRM</name>
<proteinExistence type="predicted"/>
<comment type="caution">
    <text evidence="2">The sequence shown here is derived from an EMBL/GenBank/DDBJ whole genome shotgun (WGS) entry which is preliminary data.</text>
</comment>
<evidence type="ECO:0000313" key="3">
    <source>
        <dbReference type="Proteomes" id="UP001299265"/>
    </source>
</evidence>
<evidence type="ECO:0000256" key="1">
    <source>
        <dbReference type="SAM" id="MobiDB-lite"/>
    </source>
</evidence>